<dbReference type="GO" id="GO:0005737">
    <property type="term" value="C:cytoplasm"/>
    <property type="evidence" value="ECO:0007669"/>
    <property type="project" value="TreeGrafter"/>
</dbReference>
<dbReference type="SUPFAM" id="SSF47616">
    <property type="entry name" value="GST C-terminal domain-like"/>
    <property type="match status" value="1"/>
</dbReference>
<dbReference type="EMBL" id="JADEWL010000086">
    <property type="protein sequence ID" value="MBE9215120.1"/>
    <property type="molecule type" value="Genomic_DNA"/>
</dbReference>
<dbReference type="CDD" id="cd00299">
    <property type="entry name" value="GST_C_family"/>
    <property type="match status" value="1"/>
</dbReference>
<evidence type="ECO:0000313" key="2">
    <source>
        <dbReference type="EMBL" id="MBE9215120.1"/>
    </source>
</evidence>
<dbReference type="PROSITE" id="PS50404">
    <property type="entry name" value="GST_NTER"/>
    <property type="match status" value="1"/>
</dbReference>
<dbReference type="Gene3D" id="3.40.30.10">
    <property type="entry name" value="Glutaredoxin"/>
    <property type="match status" value="1"/>
</dbReference>
<feature type="domain" description="GST N-terminal" evidence="1">
    <location>
        <begin position="6"/>
        <end position="83"/>
    </location>
</feature>
<dbReference type="InterPro" id="IPR050931">
    <property type="entry name" value="Mito_Protein_Transport_Metaxin"/>
</dbReference>
<dbReference type="PANTHER" id="PTHR12289">
    <property type="entry name" value="METAXIN RELATED"/>
    <property type="match status" value="1"/>
</dbReference>
<gene>
    <name evidence="2" type="ORF">IQ247_21055</name>
</gene>
<dbReference type="PANTHER" id="PTHR12289:SF67">
    <property type="match status" value="1"/>
</dbReference>
<dbReference type="InterPro" id="IPR036249">
    <property type="entry name" value="Thioredoxin-like_sf"/>
</dbReference>
<proteinExistence type="predicted"/>
<evidence type="ECO:0000259" key="1">
    <source>
        <dbReference type="PROSITE" id="PS50404"/>
    </source>
</evidence>
<comment type="caution">
    <text evidence="2">The sequence shown here is derived from an EMBL/GenBank/DDBJ whole genome shotgun (WGS) entry which is preliminary data.</text>
</comment>
<dbReference type="AlphaFoldDB" id="A0A8J7F6U9"/>
<evidence type="ECO:0000313" key="3">
    <source>
        <dbReference type="Proteomes" id="UP000620559"/>
    </source>
</evidence>
<name>A0A8J7F6U9_9CYAN</name>
<dbReference type="CDD" id="cd00570">
    <property type="entry name" value="GST_N_family"/>
    <property type="match status" value="1"/>
</dbReference>
<reference evidence="2" key="1">
    <citation type="submission" date="2020-10" db="EMBL/GenBank/DDBJ databases">
        <authorList>
            <person name="Castelo-Branco R."/>
            <person name="Eusebio N."/>
            <person name="Adriana R."/>
            <person name="Vieira A."/>
            <person name="Brugerolle De Fraissinette N."/>
            <person name="Rezende De Castro R."/>
            <person name="Schneider M.P."/>
            <person name="Vasconcelos V."/>
            <person name="Leao P.N."/>
        </authorList>
    </citation>
    <scope>NUCLEOTIDE SEQUENCE</scope>
    <source>
        <strain evidence="2">LEGE 06105</strain>
    </source>
</reference>
<sequence>MQNQQKPFRLITIPVSHYCEKARWTLDILKLPYIEEPHMPPFYRFATSKVGGGTVPVLVSEDRVFTDSTDILKYLDSISPNEAKLYPIDFQQRQEVEELEELFDEQLGTAIRSWAYVYIIDNSQIIQPKWTQGVPFFEKLLFPVIYPAMRSLVRKKYHVKVESAGQYYAQIESIFAKVSDLLVDGRSYLVGDKISAADITFASLAAPILQPPEHPIKSSDSQQLPTEMLSKIKKFQETAAGKFVLNLYKNWRRQRD</sequence>
<accession>A0A8J7F6U9</accession>
<dbReference type="Proteomes" id="UP000620559">
    <property type="component" value="Unassembled WGS sequence"/>
</dbReference>
<dbReference type="InterPro" id="IPR036282">
    <property type="entry name" value="Glutathione-S-Trfase_C_sf"/>
</dbReference>
<dbReference type="InterPro" id="IPR004045">
    <property type="entry name" value="Glutathione_S-Trfase_N"/>
</dbReference>
<dbReference type="SUPFAM" id="SSF52833">
    <property type="entry name" value="Thioredoxin-like"/>
    <property type="match status" value="1"/>
</dbReference>
<dbReference type="Pfam" id="PF13417">
    <property type="entry name" value="GST_N_3"/>
    <property type="match status" value="1"/>
</dbReference>
<organism evidence="2 3">
    <name type="scientific">Plectonema cf. radiosum LEGE 06105</name>
    <dbReference type="NCBI Taxonomy" id="945769"/>
    <lineage>
        <taxon>Bacteria</taxon>
        <taxon>Bacillati</taxon>
        <taxon>Cyanobacteriota</taxon>
        <taxon>Cyanophyceae</taxon>
        <taxon>Oscillatoriophycideae</taxon>
        <taxon>Oscillatoriales</taxon>
        <taxon>Microcoleaceae</taxon>
        <taxon>Plectonema</taxon>
    </lineage>
</organism>
<protein>
    <submittedName>
        <fullName evidence="2">Glutathione S-transferase</fullName>
    </submittedName>
</protein>
<dbReference type="RefSeq" id="WP_193923112.1">
    <property type="nucleotide sequence ID" value="NZ_JADEWL010000086.1"/>
</dbReference>
<dbReference type="Gene3D" id="1.20.1050.10">
    <property type="match status" value="1"/>
</dbReference>
<keyword evidence="3" id="KW-1185">Reference proteome</keyword>